<dbReference type="EMBL" id="BMKR01000005">
    <property type="protein sequence ID" value="GGF71526.1"/>
    <property type="molecule type" value="Genomic_DNA"/>
</dbReference>
<sequence>MKRITKRVLLGTVSALLFYILFIPLPTPELTIRRYMLFRSPITALTGDIIEGQIKNDPKYGNLYVLPKVEISFIYVQKNNFGWYVTTQGTAP</sequence>
<comment type="caution">
    <text evidence="1">The sequence shown here is derived from an EMBL/GenBank/DDBJ whole genome shotgun (WGS) entry which is preliminary data.</text>
</comment>
<reference evidence="1" key="1">
    <citation type="journal article" date="2014" name="Int. J. Syst. Evol. Microbiol.">
        <title>Complete genome sequence of Corynebacterium casei LMG S-19264T (=DSM 44701T), isolated from a smear-ripened cheese.</title>
        <authorList>
            <consortium name="US DOE Joint Genome Institute (JGI-PGF)"/>
            <person name="Walter F."/>
            <person name="Albersmeier A."/>
            <person name="Kalinowski J."/>
            <person name="Ruckert C."/>
        </authorList>
    </citation>
    <scope>NUCLEOTIDE SEQUENCE</scope>
    <source>
        <strain evidence="1">CGMCC 1.16134</strain>
    </source>
</reference>
<dbReference type="Proteomes" id="UP000637643">
    <property type="component" value="Unassembled WGS sequence"/>
</dbReference>
<evidence type="ECO:0000313" key="2">
    <source>
        <dbReference type="Proteomes" id="UP000637643"/>
    </source>
</evidence>
<protein>
    <submittedName>
        <fullName evidence="1">Uncharacterized protein</fullName>
    </submittedName>
</protein>
<accession>A0A917FDP9</accession>
<reference evidence="1" key="2">
    <citation type="submission" date="2020-09" db="EMBL/GenBank/DDBJ databases">
        <authorList>
            <person name="Sun Q."/>
            <person name="Zhou Y."/>
        </authorList>
    </citation>
    <scope>NUCLEOTIDE SEQUENCE</scope>
    <source>
        <strain evidence="1">CGMCC 1.16134</strain>
    </source>
</reference>
<name>A0A917FDP9_9BACL</name>
<keyword evidence="2" id="KW-1185">Reference proteome</keyword>
<evidence type="ECO:0000313" key="1">
    <source>
        <dbReference type="EMBL" id="GGF71526.1"/>
    </source>
</evidence>
<gene>
    <name evidence="1" type="ORF">GCM10010912_15800</name>
</gene>
<dbReference type="AlphaFoldDB" id="A0A917FDP9"/>
<organism evidence="1 2">
    <name type="scientific">Paenibacillus albidus</name>
    <dbReference type="NCBI Taxonomy" id="2041023"/>
    <lineage>
        <taxon>Bacteria</taxon>
        <taxon>Bacillati</taxon>
        <taxon>Bacillota</taxon>
        <taxon>Bacilli</taxon>
        <taxon>Bacillales</taxon>
        <taxon>Paenibacillaceae</taxon>
        <taxon>Paenibacillus</taxon>
    </lineage>
</organism>
<proteinExistence type="predicted"/>